<dbReference type="GO" id="GO:0016747">
    <property type="term" value="F:acyltransferase activity, transferring groups other than amino-acyl groups"/>
    <property type="evidence" value="ECO:0007669"/>
    <property type="project" value="InterPro"/>
</dbReference>
<evidence type="ECO:0000313" key="3">
    <source>
        <dbReference type="EMBL" id="KXA11985.1"/>
    </source>
</evidence>
<gene>
    <name evidence="3" type="ORF">HMPREF3222_01492</name>
    <name evidence="2" type="ORF">I9080_001255</name>
</gene>
<dbReference type="PATRIC" id="fig|1502.174.peg.1503"/>
<dbReference type="SUPFAM" id="SSF55729">
    <property type="entry name" value="Acyl-CoA N-acyltransferases (Nat)"/>
    <property type="match status" value="1"/>
</dbReference>
<evidence type="ECO:0000313" key="2">
    <source>
        <dbReference type="EMBL" id="HAT4307470.1"/>
    </source>
</evidence>
<name>A0A133N6S0_CLOPF</name>
<dbReference type="EMBL" id="LRPU01000071">
    <property type="protein sequence ID" value="KXA11985.1"/>
    <property type="molecule type" value="Genomic_DNA"/>
</dbReference>
<organism evidence="3 4">
    <name type="scientific">Clostridium perfringens</name>
    <dbReference type="NCBI Taxonomy" id="1502"/>
    <lineage>
        <taxon>Bacteria</taxon>
        <taxon>Bacillati</taxon>
        <taxon>Bacillota</taxon>
        <taxon>Clostridia</taxon>
        <taxon>Eubacteriales</taxon>
        <taxon>Clostridiaceae</taxon>
        <taxon>Clostridium</taxon>
    </lineage>
</organism>
<dbReference type="Pfam" id="PF00583">
    <property type="entry name" value="Acetyltransf_1"/>
    <property type="match status" value="1"/>
</dbReference>
<evidence type="ECO:0000259" key="1">
    <source>
        <dbReference type="PROSITE" id="PS51186"/>
    </source>
</evidence>
<proteinExistence type="predicted"/>
<reference evidence="2" key="2">
    <citation type="journal article" date="2018" name="Genome Biol.">
        <title>SKESA: strategic k-mer extension for scrupulous assemblies.</title>
        <authorList>
            <person name="Souvorov A."/>
            <person name="Agarwala R."/>
            <person name="Lipman D.J."/>
        </authorList>
    </citation>
    <scope>NUCLEOTIDE SEQUENCE</scope>
    <source>
        <strain evidence="2">C8</strain>
    </source>
</reference>
<dbReference type="Proteomes" id="UP000859547">
    <property type="component" value="Unassembled WGS sequence"/>
</dbReference>
<dbReference type="InterPro" id="IPR016181">
    <property type="entry name" value="Acyl_CoA_acyltransferase"/>
</dbReference>
<dbReference type="EMBL" id="DACTCB010000004">
    <property type="protein sequence ID" value="HAT4307470.1"/>
    <property type="molecule type" value="Genomic_DNA"/>
</dbReference>
<evidence type="ECO:0000313" key="4">
    <source>
        <dbReference type="Proteomes" id="UP000070646"/>
    </source>
</evidence>
<dbReference type="PROSITE" id="PS51186">
    <property type="entry name" value="GNAT"/>
    <property type="match status" value="1"/>
</dbReference>
<dbReference type="InterPro" id="IPR000182">
    <property type="entry name" value="GNAT_dom"/>
</dbReference>
<keyword evidence="3" id="KW-0808">Transferase</keyword>
<protein>
    <submittedName>
        <fullName evidence="3">Acetyltransferase, GNAT family</fullName>
    </submittedName>
    <submittedName>
        <fullName evidence="2">GNAT family N-acetyltransferase</fullName>
    </submittedName>
</protein>
<dbReference type="CDD" id="cd04301">
    <property type="entry name" value="NAT_SF"/>
    <property type="match status" value="1"/>
</dbReference>
<feature type="domain" description="N-acetyltransferase" evidence="1">
    <location>
        <begin position="12"/>
        <end position="166"/>
    </location>
</feature>
<comment type="caution">
    <text evidence="3">The sequence shown here is derived from an EMBL/GenBank/DDBJ whole genome shotgun (WGS) entry which is preliminary data.</text>
</comment>
<reference evidence="3 4" key="1">
    <citation type="submission" date="2016-01" db="EMBL/GenBank/DDBJ databases">
        <authorList>
            <person name="Oliw E.H."/>
        </authorList>
    </citation>
    <scope>NUCLEOTIDE SEQUENCE [LARGE SCALE GENOMIC DNA]</scope>
    <source>
        <strain evidence="3 4">MJR7757A</strain>
    </source>
</reference>
<reference evidence="2" key="3">
    <citation type="submission" date="2020-07" db="EMBL/GenBank/DDBJ databases">
        <authorList>
            <consortium name="NCBI Pathogen Detection Project"/>
        </authorList>
    </citation>
    <scope>NUCLEOTIDE SEQUENCE</scope>
    <source>
        <strain evidence="2">C8</strain>
    </source>
</reference>
<sequence length="167" mass="20009">MDFYNNIILEVFMVEEYKIISLEENLNLKEKVLSFVENCGWGIKPFFQEQLELGILSKQKVPQSFIMLKDEKIIGFYQFIKNEPIRNKELTPWIATLFIHKRYRGNRLSEKLIEHGRKYAFKLGYRKVYISTDHIQLYEKMGFREIGLDIDKWGSPTKIYEIESIEN</sequence>
<dbReference type="Proteomes" id="UP000070646">
    <property type="component" value="Unassembled WGS sequence"/>
</dbReference>
<dbReference type="AlphaFoldDB" id="A0A133N6S0"/>
<accession>A0A133N6S0</accession>
<dbReference type="Gene3D" id="3.40.630.30">
    <property type="match status" value="1"/>
</dbReference>